<organism evidence="1">
    <name type="scientific">freshwater metagenome</name>
    <dbReference type="NCBI Taxonomy" id="449393"/>
    <lineage>
        <taxon>unclassified sequences</taxon>
        <taxon>metagenomes</taxon>
        <taxon>ecological metagenomes</taxon>
    </lineage>
</organism>
<protein>
    <submittedName>
        <fullName evidence="1">Unannotated protein</fullName>
    </submittedName>
</protein>
<name>A0A6J7I8V9_9ZZZZ</name>
<dbReference type="AlphaFoldDB" id="A0A6J7I8V9"/>
<dbReference type="PROSITE" id="PS51257">
    <property type="entry name" value="PROKAR_LIPOPROTEIN"/>
    <property type="match status" value="1"/>
</dbReference>
<proteinExistence type="predicted"/>
<evidence type="ECO:0000313" key="1">
    <source>
        <dbReference type="EMBL" id="CAB4927335.1"/>
    </source>
</evidence>
<accession>A0A6J7I8V9</accession>
<reference evidence="1" key="1">
    <citation type="submission" date="2020-05" db="EMBL/GenBank/DDBJ databases">
        <authorList>
            <person name="Chiriac C."/>
            <person name="Salcher M."/>
            <person name="Ghai R."/>
            <person name="Kavagutti S V."/>
        </authorList>
    </citation>
    <scope>NUCLEOTIDE SEQUENCE</scope>
</reference>
<gene>
    <name evidence="1" type="ORF">UFOPK3733_00456</name>
</gene>
<dbReference type="EMBL" id="CAFBNC010000013">
    <property type="protein sequence ID" value="CAB4927335.1"/>
    <property type="molecule type" value="Genomic_DNA"/>
</dbReference>
<sequence length="242" mass="24724">MRLRAGARRVCAVAVNAAPSGSSNTTLGCATVTVDGQPFGSFDSVSTAPGGFRVWGWAFDPETADAKVRVTVDGVLVKTALTGVERPDVAGVYPNLGVRHGFNAVIPSSPGTHSICVTAVNEGAGGADQPLGCRSVTVVAASPIGNLEFANRGFGGVILGGWAIDPDTVAPINLRVTVTGEPAKTFRAADSRPDVGVAYPGYGENHGFLVYVAIPAAPTTVCVQLINVGAPMPNSTLSCRVY</sequence>